<dbReference type="STRING" id="767769.A0A1L9V0K8"/>
<keyword evidence="8" id="KW-1185">Reference proteome</keyword>
<dbReference type="RefSeq" id="XP_067484693.1">
    <property type="nucleotide sequence ID" value="XM_067626521.1"/>
</dbReference>
<dbReference type="PROSITE" id="PS00087">
    <property type="entry name" value="SOD_CU_ZN_1"/>
    <property type="match status" value="1"/>
</dbReference>
<reference evidence="8" key="1">
    <citation type="journal article" date="2017" name="Genome Biol.">
        <title>Comparative genomics reveals high biological diversity and specific adaptations in the industrially and medically important fungal genus Aspergillus.</title>
        <authorList>
            <person name="de Vries R.P."/>
            <person name="Riley R."/>
            <person name="Wiebenga A."/>
            <person name="Aguilar-Osorio G."/>
            <person name="Amillis S."/>
            <person name="Uchima C.A."/>
            <person name="Anderluh G."/>
            <person name="Asadollahi M."/>
            <person name="Askin M."/>
            <person name="Barry K."/>
            <person name="Battaglia E."/>
            <person name="Bayram O."/>
            <person name="Benocci T."/>
            <person name="Braus-Stromeyer S.A."/>
            <person name="Caldana C."/>
            <person name="Canovas D."/>
            <person name="Cerqueira G.C."/>
            <person name="Chen F."/>
            <person name="Chen W."/>
            <person name="Choi C."/>
            <person name="Clum A."/>
            <person name="Dos Santos R.A."/>
            <person name="Damasio A.R."/>
            <person name="Diallinas G."/>
            <person name="Emri T."/>
            <person name="Fekete E."/>
            <person name="Flipphi M."/>
            <person name="Freyberg S."/>
            <person name="Gallo A."/>
            <person name="Gournas C."/>
            <person name="Habgood R."/>
            <person name="Hainaut M."/>
            <person name="Harispe M.L."/>
            <person name="Henrissat B."/>
            <person name="Hilden K.S."/>
            <person name="Hope R."/>
            <person name="Hossain A."/>
            <person name="Karabika E."/>
            <person name="Karaffa L."/>
            <person name="Karanyi Z."/>
            <person name="Krasevec N."/>
            <person name="Kuo A."/>
            <person name="Kusch H."/>
            <person name="LaButti K."/>
            <person name="Lagendijk E.L."/>
            <person name="Lapidus A."/>
            <person name="Levasseur A."/>
            <person name="Lindquist E."/>
            <person name="Lipzen A."/>
            <person name="Logrieco A.F."/>
            <person name="MacCabe A."/>
            <person name="Maekelae M.R."/>
            <person name="Malavazi I."/>
            <person name="Melin P."/>
            <person name="Meyer V."/>
            <person name="Mielnichuk N."/>
            <person name="Miskei M."/>
            <person name="Molnar A.P."/>
            <person name="Mule G."/>
            <person name="Ngan C.Y."/>
            <person name="Orejas M."/>
            <person name="Orosz E."/>
            <person name="Ouedraogo J.P."/>
            <person name="Overkamp K.M."/>
            <person name="Park H.-S."/>
            <person name="Perrone G."/>
            <person name="Piumi F."/>
            <person name="Punt P.J."/>
            <person name="Ram A.F."/>
            <person name="Ramon A."/>
            <person name="Rauscher S."/>
            <person name="Record E."/>
            <person name="Riano-Pachon D.M."/>
            <person name="Robert V."/>
            <person name="Roehrig J."/>
            <person name="Ruller R."/>
            <person name="Salamov A."/>
            <person name="Salih N.S."/>
            <person name="Samson R.A."/>
            <person name="Sandor E."/>
            <person name="Sanguinetti M."/>
            <person name="Schuetze T."/>
            <person name="Sepcic K."/>
            <person name="Shelest E."/>
            <person name="Sherlock G."/>
            <person name="Sophianopoulou V."/>
            <person name="Squina F.M."/>
            <person name="Sun H."/>
            <person name="Susca A."/>
            <person name="Todd R.B."/>
            <person name="Tsang A."/>
            <person name="Unkles S.E."/>
            <person name="van de Wiele N."/>
            <person name="van Rossen-Uffink D."/>
            <person name="Oliveira J.V."/>
            <person name="Vesth T.C."/>
            <person name="Visser J."/>
            <person name="Yu J.-H."/>
            <person name="Zhou M."/>
            <person name="Andersen M.R."/>
            <person name="Archer D.B."/>
            <person name="Baker S.E."/>
            <person name="Benoit I."/>
            <person name="Brakhage A.A."/>
            <person name="Braus G.H."/>
            <person name="Fischer R."/>
            <person name="Frisvad J.C."/>
            <person name="Goldman G.H."/>
            <person name="Houbraken J."/>
            <person name="Oakley B."/>
            <person name="Pocsi I."/>
            <person name="Scazzocchio C."/>
            <person name="Seiboth B."/>
            <person name="vanKuyk P.A."/>
            <person name="Wortman J."/>
            <person name="Dyer P.S."/>
            <person name="Grigoriev I.V."/>
        </authorList>
    </citation>
    <scope>NUCLEOTIDE SEQUENCE [LARGE SCALE GENOMIC DNA]</scope>
    <source>
        <strain evidence="8">CBS 101740 / IMI 381727 / IBT 21946</strain>
    </source>
</reference>
<dbReference type="GO" id="GO:0006801">
    <property type="term" value="P:superoxide metabolic process"/>
    <property type="evidence" value="ECO:0007669"/>
    <property type="project" value="InterPro"/>
</dbReference>
<accession>A0A1L9V0K8</accession>
<comment type="subcellular location">
    <subcellularLocation>
        <location evidence="1">Cytoplasm</location>
    </subcellularLocation>
</comment>
<evidence type="ECO:0000256" key="4">
    <source>
        <dbReference type="ARBA" id="ARBA00022490"/>
    </source>
</evidence>
<dbReference type="InterPro" id="IPR024134">
    <property type="entry name" value="SOD_Cu/Zn_/chaperone"/>
</dbReference>
<keyword evidence="4" id="KW-0963">Cytoplasm</keyword>
<dbReference type="GO" id="GO:0005507">
    <property type="term" value="F:copper ion binding"/>
    <property type="evidence" value="ECO:0007669"/>
    <property type="project" value="InterPro"/>
</dbReference>
<proteinExistence type="predicted"/>
<dbReference type="GeneID" id="93579009"/>
<dbReference type="GO" id="GO:0034599">
    <property type="term" value="P:cellular response to oxidative stress"/>
    <property type="evidence" value="ECO:0007669"/>
    <property type="project" value="UniProtKB-ARBA"/>
</dbReference>
<protein>
    <recommendedName>
        <fullName evidence="3">Superoxide dismutase [Cu-Zn]</fullName>
    </recommendedName>
</protein>
<feature type="domain" description="Superoxide dismutase copper/zinc binding" evidence="6">
    <location>
        <begin position="11"/>
        <end position="53"/>
    </location>
</feature>
<dbReference type="InterPro" id="IPR001424">
    <property type="entry name" value="SOD_Cu_Zn_dom"/>
</dbReference>
<feature type="region of interest" description="Disordered" evidence="5">
    <location>
        <begin position="89"/>
        <end position="110"/>
    </location>
</feature>
<dbReference type="InterPro" id="IPR018152">
    <property type="entry name" value="SOD_Cu/Zn_BS"/>
</dbReference>
<dbReference type="PANTHER" id="PTHR10003">
    <property type="entry name" value="SUPEROXIDE DISMUTASE CU-ZN -RELATED"/>
    <property type="match status" value="1"/>
</dbReference>
<dbReference type="Proteomes" id="UP000184499">
    <property type="component" value="Unassembled WGS sequence"/>
</dbReference>
<evidence type="ECO:0000256" key="1">
    <source>
        <dbReference type="ARBA" id="ARBA00004496"/>
    </source>
</evidence>
<dbReference type="AlphaFoldDB" id="A0A1L9V0K8"/>
<gene>
    <name evidence="7" type="ORF">ASPBRDRAFT_50326</name>
</gene>
<dbReference type="EMBL" id="KV878679">
    <property type="protein sequence ID" value="OJJ77446.1"/>
    <property type="molecule type" value="Genomic_DNA"/>
</dbReference>
<name>A0A1L9V0K8_ASPBC</name>
<evidence type="ECO:0000256" key="3">
    <source>
        <dbReference type="ARBA" id="ARBA00020928"/>
    </source>
</evidence>
<dbReference type="Gene3D" id="2.60.40.200">
    <property type="entry name" value="Superoxide dismutase, copper/zinc binding domain"/>
    <property type="match status" value="2"/>
</dbReference>
<dbReference type="VEuPathDB" id="FungiDB:ASPBRDRAFT_50326"/>
<evidence type="ECO:0000259" key="6">
    <source>
        <dbReference type="Pfam" id="PF00080"/>
    </source>
</evidence>
<evidence type="ECO:0000313" key="8">
    <source>
        <dbReference type="Proteomes" id="UP000184499"/>
    </source>
</evidence>
<evidence type="ECO:0000313" key="7">
    <source>
        <dbReference type="EMBL" id="OJJ77446.1"/>
    </source>
</evidence>
<evidence type="ECO:0000256" key="2">
    <source>
        <dbReference type="ARBA" id="ARBA00011738"/>
    </source>
</evidence>
<evidence type="ECO:0000256" key="5">
    <source>
        <dbReference type="SAM" id="MobiDB-lite"/>
    </source>
</evidence>
<dbReference type="InterPro" id="IPR036423">
    <property type="entry name" value="SOD-like_Cu/Zn_dom_sf"/>
</dbReference>
<dbReference type="SUPFAM" id="SSF49329">
    <property type="entry name" value="Cu,Zn superoxide dismutase-like"/>
    <property type="match status" value="1"/>
</dbReference>
<dbReference type="OrthoDB" id="2015551at2759"/>
<organism evidence="7 8">
    <name type="scientific">Aspergillus brasiliensis (strain CBS 101740 / IMI 381727 / IBT 21946)</name>
    <dbReference type="NCBI Taxonomy" id="767769"/>
    <lineage>
        <taxon>Eukaryota</taxon>
        <taxon>Fungi</taxon>
        <taxon>Dikarya</taxon>
        <taxon>Ascomycota</taxon>
        <taxon>Pezizomycotina</taxon>
        <taxon>Eurotiomycetes</taxon>
        <taxon>Eurotiomycetidae</taxon>
        <taxon>Eurotiales</taxon>
        <taxon>Aspergillaceae</taxon>
        <taxon>Aspergillus</taxon>
        <taxon>Aspergillus subgen. Circumdati</taxon>
    </lineage>
</organism>
<dbReference type="GO" id="GO:0005737">
    <property type="term" value="C:cytoplasm"/>
    <property type="evidence" value="ECO:0007669"/>
    <property type="project" value="UniProtKB-SubCell"/>
</dbReference>
<comment type="subunit">
    <text evidence="2">Homodimer.</text>
</comment>
<feature type="domain" description="Superoxide dismutase copper/zinc binding" evidence="6">
    <location>
        <begin position="60"/>
        <end position="106"/>
    </location>
</feature>
<sequence>MVKAIATVRGDSKVITISWSLRGNDPNSERGFHIHEFGDNTNGCTSAGPHYRNSEGIIPDGLIKLNRSESIIGRTIVIHAGCDDLGRDENAESKRIGNAGARPACGKSCR</sequence>
<dbReference type="Pfam" id="PF00080">
    <property type="entry name" value="Sod_Cu"/>
    <property type="match status" value="2"/>
</dbReference>